<feature type="transmembrane region" description="Helical" evidence="7">
    <location>
        <begin position="225"/>
        <end position="247"/>
    </location>
</feature>
<keyword evidence="4 7" id="KW-0812">Transmembrane</keyword>
<evidence type="ECO:0000313" key="9">
    <source>
        <dbReference type="Proteomes" id="UP000809273"/>
    </source>
</evidence>
<evidence type="ECO:0000256" key="7">
    <source>
        <dbReference type="HAMAP-Rule" id="MF_01147"/>
    </source>
</evidence>
<name>A0A9D8PP65_9DELT</name>
<gene>
    <name evidence="7 8" type="primary">lgt</name>
    <name evidence="8" type="ORF">JW984_08155</name>
</gene>
<dbReference type="HAMAP" id="MF_01147">
    <property type="entry name" value="Lgt"/>
    <property type="match status" value="1"/>
</dbReference>
<evidence type="ECO:0000256" key="3">
    <source>
        <dbReference type="ARBA" id="ARBA00022679"/>
    </source>
</evidence>
<sequence length="259" mass="29469">MHPYLLNIGKFTLYTYGFFVALAFLLGFSLFLYEVRRRGFDLDTGVDIGFWVLLSAILGSRVVYVAVNIDYYINHPLRSLMIWEGGLVWYGAFFGGLIAAFIYLRSKKLDWWLWADMGIVPLALAQAVGRIGCLMAGCCYGKETTLPWGIVFIKSTIAPNGIALHPTQIYHMLFNFTIFLFLFFRRKRSAFKGELVLLYVILYGSTRSIVEIFRGDPRGFFFDGMISTSQLIGLITVAAAVPLYFYFRAKKAPEEKGKK</sequence>
<keyword evidence="5 7" id="KW-1133">Transmembrane helix</keyword>
<dbReference type="AlphaFoldDB" id="A0A9D8PP65"/>
<evidence type="ECO:0000256" key="6">
    <source>
        <dbReference type="ARBA" id="ARBA00023136"/>
    </source>
</evidence>
<dbReference type="EC" id="2.5.1.145" evidence="7"/>
<evidence type="ECO:0000256" key="1">
    <source>
        <dbReference type="ARBA" id="ARBA00007150"/>
    </source>
</evidence>
<feature type="binding site" evidence="7">
    <location>
        <position position="130"/>
    </location>
    <ligand>
        <name>a 1,2-diacyl-sn-glycero-3-phospho-(1'-sn-glycerol)</name>
        <dbReference type="ChEBI" id="CHEBI:64716"/>
    </ligand>
</feature>
<comment type="similarity">
    <text evidence="1 7">Belongs to the Lgt family.</text>
</comment>
<keyword evidence="2 7" id="KW-1003">Cell membrane</keyword>
<evidence type="ECO:0000256" key="2">
    <source>
        <dbReference type="ARBA" id="ARBA00022475"/>
    </source>
</evidence>
<dbReference type="GO" id="GO:0008961">
    <property type="term" value="F:phosphatidylglycerol-prolipoprotein diacylglyceryl transferase activity"/>
    <property type="evidence" value="ECO:0007669"/>
    <property type="project" value="UniProtKB-UniRule"/>
</dbReference>
<comment type="catalytic activity">
    <reaction evidence="7">
        <text>L-cysteinyl-[prolipoprotein] + a 1,2-diacyl-sn-glycero-3-phospho-(1'-sn-glycerol) = an S-1,2-diacyl-sn-glyceryl-L-cysteinyl-[prolipoprotein] + sn-glycerol 1-phosphate + H(+)</text>
        <dbReference type="Rhea" id="RHEA:56712"/>
        <dbReference type="Rhea" id="RHEA-COMP:14679"/>
        <dbReference type="Rhea" id="RHEA-COMP:14680"/>
        <dbReference type="ChEBI" id="CHEBI:15378"/>
        <dbReference type="ChEBI" id="CHEBI:29950"/>
        <dbReference type="ChEBI" id="CHEBI:57685"/>
        <dbReference type="ChEBI" id="CHEBI:64716"/>
        <dbReference type="ChEBI" id="CHEBI:140658"/>
        <dbReference type="EC" id="2.5.1.145"/>
    </reaction>
</comment>
<dbReference type="NCBIfam" id="TIGR00544">
    <property type="entry name" value="lgt"/>
    <property type="match status" value="1"/>
</dbReference>
<dbReference type="Proteomes" id="UP000809273">
    <property type="component" value="Unassembled WGS sequence"/>
</dbReference>
<evidence type="ECO:0000313" key="8">
    <source>
        <dbReference type="EMBL" id="MBN1573153.1"/>
    </source>
</evidence>
<feature type="transmembrane region" description="Helical" evidence="7">
    <location>
        <begin position="45"/>
        <end position="67"/>
    </location>
</feature>
<feature type="transmembrane region" description="Helical" evidence="7">
    <location>
        <begin position="13"/>
        <end position="33"/>
    </location>
</feature>
<keyword evidence="3 7" id="KW-0808">Transferase</keyword>
<dbReference type="Pfam" id="PF01790">
    <property type="entry name" value="LGT"/>
    <property type="match status" value="1"/>
</dbReference>
<evidence type="ECO:0000256" key="4">
    <source>
        <dbReference type="ARBA" id="ARBA00022692"/>
    </source>
</evidence>
<dbReference type="GO" id="GO:0005886">
    <property type="term" value="C:plasma membrane"/>
    <property type="evidence" value="ECO:0007669"/>
    <property type="project" value="UniProtKB-SubCell"/>
</dbReference>
<accession>A0A9D8PP65</accession>
<comment type="function">
    <text evidence="7">Catalyzes the transfer of the diacylglyceryl group from phosphatidylglycerol to the sulfhydryl group of the N-terminal cysteine of a prolipoprotein, the first step in the formation of mature lipoproteins.</text>
</comment>
<feature type="transmembrane region" description="Helical" evidence="7">
    <location>
        <begin position="111"/>
        <end position="128"/>
    </location>
</feature>
<feature type="transmembrane region" description="Helical" evidence="7">
    <location>
        <begin position="196"/>
        <end position="213"/>
    </location>
</feature>
<comment type="caution">
    <text evidence="8">The sequence shown here is derived from an EMBL/GenBank/DDBJ whole genome shotgun (WGS) entry which is preliminary data.</text>
</comment>
<reference evidence="8" key="1">
    <citation type="journal article" date="2021" name="Environ. Microbiol.">
        <title>Genomic characterization of three novel Desulfobacterota classes expand the metabolic and phylogenetic diversity of the phylum.</title>
        <authorList>
            <person name="Murphy C.L."/>
            <person name="Biggerstaff J."/>
            <person name="Eichhorn A."/>
            <person name="Ewing E."/>
            <person name="Shahan R."/>
            <person name="Soriano D."/>
            <person name="Stewart S."/>
            <person name="VanMol K."/>
            <person name="Walker R."/>
            <person name="Walters P."/>
            <person name="Elshahed M.S."/>
            <person name="Youssef N.H."/>
        </authorList>
    </citation>
    <scope>NUCLEOTIDE SEQUENCE</scope>
    <source>
        <strain evidence="8">Zod_Metabat.24</strain>
    </source>
</reference>
<comment type="subcellular location">
    <subcellularLocation>
        <location evidence="7">Cell membrane</location>
        <topology evidence="7">Multi-pass membrane protein</topology>
    </subcellularLocation>
</comment>
<feature type="transmembrane region" description="Helical" evidence="7">
    <location>
        <begin position="168"/>
        <end position="184"/>
    </location>
</feature>
<dbReference type="InterPro" id="IPR001640">
    <property type="entry name" value="Lgt"/>
</dbReference>
<dbReference type="EMBL" id="JAFGIX010000040">
    <property type="protein sequence ID" value="MBN1573153.1"/>
    <property type="molecule type" value="Genomic_DNA"/>
</dbReference>
<evidence type="ECO:0000256" key="5">
    <source>
        <dbReference type="ARBA" id="ARBA00022989"/>
    </source>
</evidence>
<dbReference type="PANTHER" id="PTHR30589:SF0">
    <property type="entry name" value="PHOSPHATIDYLGLYCEROL--PROLIPOPROTEIN DIACYLGLYCERYL TRANSFERASE"/>
    <property type="match status" value="1"/>
</dbReference>
<reference evidence="8" key="2">
    <citation type="submission" date="2021-01" db="EMBL/GenBank/DDBJ databases">
        <authorList>
            <person name="Hahn C.R."/>
            <person name="Youssef N.H."/>
            <person name="Elshahed M."/>
        </authorList>
    </citation>
    <scope>NUCLEOTIDE SEQUENCE</scope>
    <source>
        <strain evidence="8">Zod_Metabat.24</strain>
    </source>
</reference>
<keyword evidence="6 7" id="KW-0472">Membrane</keyword>
<proteinExistence type="inferred from homology"/>
<comment type="pathway">
    <text evidence="7">Protein modification; lipoprotein biosynthesis (diacylglyceryl transfer).</text>
</comment>
<organism evidence="8 9">
    <name type="scientific">Candidatus Zymogenus saltonus</name>
    <dbReference type="NCBI Taxonomy" id="2844893"/>
    <lineage>
        <taxon>Bacteria</taxon>
        <taxon>Deltaproteobacteria</taxon>
        <taxon>Candidatus Zymogenia</taxon>
        <taxon>Candidatus Zymogeniales</taxon>
        <taxon>Candidatus Zymogenaceae</taxon>
        <taxon>Candidatus Zymogenus</taxon>
    </lineage>
</organism>
<dbReference type="PANTHER" id="PTHR30589">
    <property type="entry name" value="PROLIPOPROTEIN DIACYLGLYCERYL TRANSFERASE"/>
    <property type="match status" value="1"/>
</dbReference>
<dbReference type="GO" id="GO:0042158">
    <property type="term" value="P:lipoprotein biosynthetic process"/>
    <property type="evidence" value="ECO:0007669"/>
    <property type="project" value="UniProtKB-UniRule"/>
</dbReference>
<protein>
    <recommendedName>
        <fullName evidence="7">Phosphatidylglycerol--prolipoprotein diacylglyceryl transferase</fullName>
        <ecNumber evidence="7">2.5.1.145</ecNumber>
    </recommendedName>
</protein>
<feature type="transmembrane region" description="Helical" evidence="7">
    <location>
        <begin position="87"/>
        <end position="104"/>
    </location>
</feature>